<dbReference type="Gene3D" id="3.30.470.20">
    <property type="entry name" value="ATP-grasp fold, B domain"/>
    <property type="match status" value="1"/>
</dbReference>
<evidence type="ECO:0000256" key="1">
    <source>
        <dbReference type="ARBA" id="ARBA00033696"/>
    </source>
</evidence>
<dbReference type="EMBL" id="NBIV01000155">
    <property type="protein sequence ID" value="PXF42638.1"/>
    <property type="molecule type" value="Genomic_DNA"/>
</dbReference>
<comment type="catalytic activity">
    <reaction evidence="1">
        <text>5-diphospho-1D-myo-inositol 1,2,3,4,6-pentakisphosphate + ATP + H(+) = 1,5-bis(diphospho)-1D-myo-inositol 2,3,4,6-tetrakisphosphate + ADP</text>
        <dbReference type="Rhea" id="RHEA:10276"/>
        <dbReference type="ChEBI" id="CHEBI:15378"/>
        <dbReference type="ChEBI" id="CHEBI:30616"/>
        <dbReference type="ChEBI" id="CHEBI:58628"/>
        <dbReference type="ChEBI" id="CHEBI:77983"/>
        <dbReference type="ChEBI" id="CHEBI:456216"/>
        <dbReference type="EC" id="2.7.4.24"/>
    </reaction>
    <physiologicalReaction direction="left-to-right" evidence="1">
        <dbReference type="Rhea" id="RHEA:10277"/>
    </physiologicalReaction>
</comment>
<dbReference type="PROSITE" id="PS50975">
    <property type="entry name" value="ATP_GRASP"/>
    <property type="match status" value="1"/>
</dbReference>
<proteinExistence type="predicted"/>
<evidence type="ECO:0000313" key="6">
    <source>
        <dbReference type="EMBL" id="PXF42638.1"/>
    </source>
</evidence>
<comment type="catalytic activity">
    <reaction evidence="2">
        <text>1D-myo-inositol hexakisphosphate + ATP = 1-diphospho-1D-myo-inositol 2,3,4,5,6-pentakisphosphate + ADP</text>
        <dbReference type="Rhea" id="RHEA:37459"/>
        <dbReference type="ChEBI" id="CHEBI:30616"/>
        <dbReference type="ChEBI" id="CHEBI:58130"/>
        <dbReference type="ChEBI" id="CHEBI:74946"/>
        <dbReference type="ChEBI" id="CHEBI:456216"/>
        <dbReference type="EC" id="2.7.4.24"/>
    </reaction>
    <physiologicalReaction direction="left-to-right" evidence="2">
        <dbReference type="Rhea" id="RHEA:37460"/>
    </physiologicalReaction>
</comment>
<protein>
    <submittedName>
        <fullName evidence="6">Inositol hexakisphosphate and diphosphoinositol-pentakisphosphate kinase</fullName>
    </submittedName>
</protein>
<dbReference type="Pfam" id="PF18086">
    <property type="entry name" value="PPIP5K2_N"/>
    <property type="match status" value="1"/>
</dbReference>
<name>A0A2V3IKQ9_9FLOR</name>
<dbReference type="InterPro" id="IPR037446">
    <property type="entry name" value="His_Pase_VIP1"/>
</dbReference>
<dbReference type="InterPro" id="IPR011761">
    <property type="entry name" value="ATP-grasp"/>
</dbReference>
<feature type="region of interest" description="Disordered" evidence="4">
    <location>
        <begin position="320"/>
        <end position="356"/>
    </location>
</feature>
<feature type="domain" description="ATP-grasp" evidence="5">
    <location>
        <begin position="102"/>
        <end position="319"/>
    </location>
</feature>
<sequence length="356" mass="40625">MSLNKQHIVLGVAGVRRKLDRKPMQAILASLRSCDPRFRLVLMDERDMQQPISAWPKVHALLTMHSSDFPLDRVLQYVALRSPFLVNNLHMQRFLMRRTLIRTILSTAGVPLPTAAFLDRSAGDYAYQPDPSGDTLVIHSPATASSQTIHKPFVEKPVATDDHNVYIYYKGGGIRRLFRKEKNMSSTFDPDVRLVRQSGDFIYERFYQPEHRADIKVYAVGDYFHAESRKAPHIDGIVERDHHGRERRTRVNLSEDEIRICRRVTSAFDQYVIGFDLLRGSDSRRFIIDVNGWSVVKNSDEYTTRAGQLLAKYVLENIDGRASEESQPSPSAVIQEASRPPDLFDTTNGQRSPCPV</sequence>
<reference evidence="6 7" key="1">
    <citation type="journal article" date="2018" name="Mol. Biol. Evol.">
        <title>Analysis of the draft genome of the red seaweed Gracilariopsis chorda provides insights into genome size evolution in Rhodophyta.</title>
        <authorList>
            <person name="Lee J."/>
            <person name="Yang E.C."/>
            <person name="Graf L."/>
            <person name="Yang J.H."/>
            <person name="Qiu H."/>
            <person name="Zel Zion U."/>
            <person name="Chan C.X."/>
            <person name="Stephens T.G."/>
            <person name="Weber A.P.M."/>
            <person name="Boo G.H."/>
            <person name="Boo S.M."/>
            <person name="Kim K.M."/>
            <person name="Shin Y."/>
            <person name="Jung M."/>
            <person name="Lee S.J."/>
            <person name="Yim H.S."/>
            <person name="Lee J.H."/>
            <person name="Bhattacharya D."/>
            <person name="Yoon H.S."/>
        </authorList>
    </citation>
    <scope>NUCLEOTIDE SEQUENCE [LARGE SCALE GENOMIC DNA]</scope>
    <source>
        <strain evidence="6 7">SKKU-2015</strain>
        <tissue evidence="6">Whole body</tissue>
    </source>
</reference>
<evidence type="ECO:0000259" key="5">
    <source>
        <dbReference type="PROSITE" id="PS50975"/>
    </source>
</evidence>
<evidence type="ECO:0000256" key="4">
    <source>
        <dbReference type="SAM" id="MobiDB-lite"/>
    </source>
</evidence>
<evidence type="ECO:0000256" key="3">
    <source>
        <dbReference type="PROSITE-ProRule" id="PRU00409"/>
    </source>
</evidence>
<feature type="compositionally biased region" description="Polar residues" evidence="4">
    <location>
        <begin position="345"/>
        <end position="356"/>
    </location>
</feature>
<dbReference type="GO" id="GO:0032958">
    <property type="term" value="P:inositol phosphate biosynthetic process"/>
    <property type="evidence" value="ECO:0007669"/>
    <property type="project" value="TreeGrafter"/>
</dbReference>
<keyword evidence="3" id="KW-0547">Nucleotide-binding</keyword>
<dbReference type="GO" id="GO:0005524">
    <property type="term" value="F:ATP binding"/>
    <property type="evidence" value="ECO:0007669"/>
    <property type="project" value="UniProtKB-UniRule"/>
</dbReference>
<keyword evidence="6" id="KW-0808">Transferase</keyword>
<dbReference type="Gene3D" id="3.40.50.11950">
    <property type="match status" value="1"/>
</dbReference>
<dbReference type="GO" id="GO:0033857">
    <property type="term" value="F:5-diphosphoinositol pentakisphosphate 1-kinase activity"/>
    <property type="evidence" value="ECO:0007669"/>
    <property type="project" value="TreeGrafter"/>
</dbReference>
<evidence type="ECO:0000256" key="2">
    <source>
        <dbReference type="ARBA" id="ARBA00034629"/>
    </source>
</evidence>
<accession>A0A2V3IKQ9</accession>
<dbReference type="GO" id="GO:0000828">
    <property type="term" value="F:inositol hexakisphosphate kinase activity"/>
    <property type="evidence" value="ECO:0007669"/>
    <property type="project" value="TreeGrafter"/>
</dbReference>
<dbReference type="Proteomes" id="UP000247409">
    <property type="component" value="Unassembled WGS sequence"/>
</dbReference>
<dbReference type="InterPro" id="IPR040557">
    <property type="entry name" value="VIP1_N"/>
</dbReference>
<gene>
    <name evidence="6" type="ORF">BWQ96_07642</name>
</gene>
<comment type="caution">
    <text evidence="6">The sequence shown here is derived from an EMBL/GenBank/DDBJ whole genome shotgun (WGS) entry which is preliminary data.</text>
</comment>
<dbReference type="GO" id="GO:0006020">
    <property type="term" value="P:inositol metabolic process"/>
    <property type="evidence" value="ECO:0007669"/>
    <property type="project" value="TreeGrafter"/>
</dbReference>
<keyword evidence="3" id="KW-0067">ATP-binding</keyword>
<evidence type="ECO:0000313" key="7">
    <source>
        <dbReference type="Proteomes" id="UP000247409"/>
    </source>
</evidence>
<dbReference type="PANTHER" id="PTHR12750:SF9">
    <property type="entry name" value="INOSITOL HEXAKISPHOSPHATE AND DIPHOSPHOINOSITOL-PENTAKISPHOSPHATE KINASE"/>
    <property type="match status" value="1"/>
</dbReference>
<dbReference type="PANTHER" id="PTHR12750">
    <property type="entry name" value="DIPHOSPHOINOSITOL PENTAKISPHOSPHATE KINASE"/>
    <property type="match status" value="1"/>
</dbReference>
<organism evidence="6 7">
    <name type="scientific">Gracilariopsis chorda</name>
    <dbReference type="NCBI Taxonomy" id="448386"/>
    <lineage>
        <taxon>Eukaryota</taxon>
        <taxon>Rhodophyta</taxon>
        <taxon>Florideophyceae</taxon>
        <taxon>Rhodymeniophycidae</taxon>
        <taxon>Gracilariales</taxon>
        <taxon>Gracilariaceae</taxon>
        <taxon>Gracilariopsis</taxon>
    </lineage>
</organism>
<dbReference type="GO" id="GO:0046872">
    <property type="term" value="F:metal ion binding"/>
    <property type="evidence" value="ECO:0007669"/>
    <property type="project" value="InterPro"/>
</dbReference>
<dbReference type="SUPFAM" id="SSF56059">
    <property type="entry name" value="Glutathione synthetase ATP-binding domain-like"/>
    <property type="match status" value="1"/>
</dbReference>
<dbReference type="STRING" id="448386.A0A2V3IKQ9"/>
<dbReference type="AlphaFoldDB" id="A0A2V3IKQ9"/>
<dbReference type="GO" id="GO:0005829">
    <property type="term" value="C:cytosol"/>
    <property type="evidence" value="ECO:0007669"/>
    <property type="project" value="TreeGrafter"/>
</dbReference>
<keyword evidence="7" id="KW-1185">Reference proteome</keyword>
<dbReference type="OrthoDB" id="18042at2759"/>
<keyword evidence="6" id="KW-0418">Kinase</keyword>